<dbReference type="InterPro" id="IPR005467">
    <property type="entry name" value="His_kinase_dom"/>
</dbReference>
<evidence type="ECO:0000256" key="8">
    <source>
        <dbReference type="ARBA" id="ARBA00022777"/>
    </source>
</evidence>
<dbReference type="Gene3D" id="3.30.450.20">
    <property type="entry name" value="PAS domain"/>
    <property type="match status" value="1"/>
</dbReference>
<keyword evidence="11" id="KW-0675">Receptor</keyword>
<dbReference type="InterPro" id="IPR036097">
    <property type="entry name" value="HisK_dim/P_sf"/>
</dbReference>
<evidence type="ECO:0000313" key="14">
    <source>
        <dbReference type="EMBL" id="MBD2187663.1"/>
    </source>
</evidence>
<name>A0ABR7ZW95_9CYAN</name>
<dbReference type="Gene3D" id="1.10.287.130">
    <property type="match status" value="1"/>
</dbReference>
<dbReference type="InterPro" id="IPR003594">
    <property type="entry name" value="HATPase_dom"/>
</dbReference>
<evidence type="ECO:0000256" key="5">
    <source>
        <dbReference type="ARBA" id="ARBA00022553"/>
    </source>
</evidence>
<dbReference type="PROSITE" id="PS50046">
    <property type="entry name" value="PHYTOCHROME_2"/>
    <property type="match status" value="1"/>
</dbReference>
<dbReference type="InterPro" id="IPR035965">
    <property type="entry name" value="PAS-like_dom_sf"/>
</dbReference>
<evidence type="ECO:0000259" key="12">
    <source>
        <dbReference type="PROSITE" id="PS50046"/>
    </source>
</evidence>
<dbReference type="EMBL" id="JACJQB010000007">
    <property type="protein sequence ID" value="MBD2187663.1"/>
    <property type="molecule type" value="Genomic_DNA"/>
</dbReference>
<dbReference type="InterPro" id="IPR036890">
    <property type="entry name" value="HATPase_C_sf"/>
</dbReference>
<keyword evidence="10" id="KW-0902">Two-component regulatory system</keyword>
<dbReference type="PROSITE" id="PS50109">
    <property type="entry name" value="HIS_KIN"/>
    <property type="match status" value="1"/>
</dbReference>
<dbReference type="PANTHER" id="PTHR42878:SF15">
    <property type="entry name" value="BACTERIOPHYTOCHROME"/>
    <property type="match status" value="1"/>
</dbReference>
<organism evidence="14 15">
    <name type="scientific">Pseudanabaena mucicola FACHB-723</name>
    <dbReference type="NCBI Taxonomy" id="2692860"/>
    <lineage>
        <taxon>Bacteria</taxon>
        <taxon>Bacillati</taxon>
        <taxon>Cyanobacteriota</taxon>
        <taxon>Cyanophyceae</taxon>
        <taxon>Pseudanabaenales</taxon>
        <taxon>Pseudanabaenaceae</taxon>
        <taxon>Pseudanabaena</taxon>
    </lineage>
</organism>
<dbReference type="Pfam" id="PF00360">
    <property type="entry name" value="PHY"/>
    <property type="match status" value="1"/>
</dbReference>
<dbReference type="Proteomes" id="UP000642094">
    <property type="component" value="Unassembled WGS sequence"/>
</dbReference>
<dbReference type="PRINTS" id="PR00344">
    <property type="entry name" value="BCTRLSENSOR"/>
</dbReference>
<dbReference type="SUPFAM" id="SSF55874">
    <property type="entry name" value="ATPase domain of HSP90 chaperone/DNA topoisomerase II/histidine kinase"/>
    <property type="match status" value="1"/>
</dbReference>
<dbReference type="SMART" id="SM00387">
    <property type="entry name" value="HATPase_c"/>
    <property type="match status" value="1"/>
</dbReference>
<evidence type="ECO:0000256" key="1">
    <source>
        <dbReference type="ARBA" id="ARBA00000085"/>
    </source>
</evidence>
<keyword evidence="6" id="KW-0716">Sensory transduction</keyword>
<reference evidence="14 15" key="1">
    <citation type="journal article" date="2020" name="ISME J.">
        <title>Comparative genomics reveals insights into cyanobacterial evolution and habitat adaptation.</title>
        <authorList>
            <person name="Chen M.Y."/>
            <person name="Teng W.K."/>
            <person name="Zhao L."/>
            <person name="Hu C.X."/>
            <person name="Zhou Y.K."/>
            <person name="Han B.P."/>
            <person name="Song L.R."/>
            <person name="Shu W.S."/>
        </authorList>
    </citation>
    <scope>NUCLEOTIDE SEQUENCE [LARGE SCALE GENOMIC DNA]</scope>
    <source>
        <strain evidence="14 15">FACHB-723</strain>
    </source>
</reference>
<evidence type="ECO:0000256" key="3">
    <source>
        <dbReference type="ARBA" id="ARBA00012438"/>
    </source>
</evidence>
<dbReference type="CDD" id="cd00082">
    <property type="entry name" value="HisKA"/>
    <property type="match status" value="1"/>
</dbReference>
<keyword evidence="9" id="KW-0157">Chromophore</keyword>
<dbReference type="SUPFAM" id="SSF55781">
    <property type="entry name" value="GAF domain-like"/>
    <property type="match status" value="2"/>
</dbReference>
<dbReference type="PANTHER" id="PTHR42878">
    <property type="entry name" value="TWO-COMPONENT HISTIDINE KINASE"/>
    <property type="match status" value="1"/>
</dbReference>
<keyword evidence="4" id="KW-0600">Photoreceptor protein</keyword>
<dbReference type="Pfam" id="PF08446">
    <property type="entry name" value="PAS_2"/>
    <property type="match status" value="1"/>
</dbReference>
<dbReference type="Gene3D" id="3.30.565.10">
    <property type="entry name" value="Histidine kinase-like ATPase, C-terminal domain"/>
    <property type="match status" value="1"/>
</dbReference>
<dbReference type="EC" id="2.7.13.3" evidence="3"/>
<keyword evidence="7" id="KW-0808">Transferase</keyword>
<feature type="domain" description="Histidine kinase" evidence="13">
    <location>
        <begin position="546"/>
        <end position="764"/>
    </location>
</feature>
<evidence type="ECO:0000256" key="9">
    <source>
        <dbReference type="ARBA" id="ARBA00022991"/>
    </source>
</evidence>
<dbReference type="InterPro" id="IPR050351">
    <property type="entry name" value="BphY/WalK/GraS-like"/>
</dbReference>
<accession>A0ABR7ZW95</accession>
<dbReference type="InterPro" id="IPR043150">
    <property type="entry name" value="Phytochrome_PHY_sf"/>
</dbReference>
<dbReference type="InterPro" id="IPR003018">
    <property type="entry name" value="GAF"/>
</dbReference>
<comment type="caution">
    <text evidence="14">The sequence shown here is derived from an EMBL/GenBank/DDBJ whole genome shotgun (WGS) entry which is preliminary data.</text>
</comment>
<keyword evidence="8" id="KW-0418">Kinase</keyword>
<dbReference type="InterPro" id="IPR013515">
    <property type="entry name" value="Phytochrome_cen-reg"/>
</dbReference>
<keyword evidence="15" id="KW-1185">Reference proteome</keyword>
<comment type="similarity">
    <text evidence="2">In the N-terminal section; belongs to the phytochrome family.</text>
</comment>
<dbReference type="Pfam" id="PF01590">
    <property type="entry name" value="GAF"/>
    <property type="match status" value="1"/>
</dbReference>
<evidence type="ECO:0000259" key="13">
    <source>
        <dbReference type="PROSITE" id="PS50109"/>
    </source>
</evidence>
<dbReference type="InterPro" id="IPR003661">
    <property type="entry name" value="HisK_dim/P_dom"/>
</dbReference>
<evidence type="ECO:0000256" key="4">
    <source>
        <dbReference type="ARBA" id="ARBA00022543"/>
    </source>
</evidence>
<gene>
    <name evidence="14" type="ORF">H6F41_05840</name>
</gene>
<feature type="domain" description="Phytochrome chromophore attachment site" evidence="12">
    <location>
        <begin position="156"/>
        <end position="320"/>
    </location>
</feature>
<proteinExistence type="inferred from homology"/>
<dbReference type="InterPro" id="IPR013654">
    <property type="entry name" value="PAS_2"/>
</dbReference>
<dbReference type="Pfam" id="PF00512">
    <property type="entry name" value="HisKA"/>
    <property type="match status" value="1"/>
</dbReference>
<dbReference type="SMART" id="SM00388">
    <property type="entry name" value="HisKA"/>
    <property type="match status" value="1"/>
</dbReference>
<evidence type="ECO:0000256" key="11">
    <source>
        <dbReference type="ARBA" id="ARBA00023170"/>
    </source>
</evidence>
<dbReference type="SMART" id="SM00065">
    <property type="entry name" value="GAF"/>
    <property type="match status" value="1"/>
</dbReference>
<evidence type="ECO:0000256" key="7">
    <source>
        <dbReference type="ARBA" id="ARBA00022679"/>
    </source>
</evidence>
<dbReference type="InterPro" id="IPR004358">
    <property type="entry name" value="Sig_transdc_His_kin-like_C"/>
</dbReference>
<comment type="catalytic activity">
    <reaction evidence="1">
        <text>ATP + protein L-histidine = ADP + protein N-phospho-L-histidine.</text>
        <dbReference type="EC" id="2.7.13.3"/>
    </reaction>
</comment>
<dbReference type="InterPro" id="IPR016132">
    <property type="entry name" value="Phyto_chromo_attachment"/>
</dbReference>
<dbReference type="SUPFAM" id="SSF47384">
    <property type="entry name" value="Homodimeric domain of signal transducing histidine kinase"/>
    <property type="match status" value="1"/>
</dbReference>
<protein>
    <recommendedName>
        <fullName evidence="3">histidine kinase</fullName>
        <ecNumber evidence="3">2.7.13.3</ecNumber>
    </recommendedName>
</protein>
<dbReference type="SUPFAM" id="SSF55785">
    <property type="entry name" value="PYP-like sensor domain (PAS domain)"/>
    <property type="match status" value="1"/>
</dbReference>
<dbReference type="Gene3D" id="3.30.450.40">
    <property type="match status" value="1"/>
</dbReference>
<sequence length="768" mass="86890">MRQVNPDFDEFEAVNLTNCDREPIHIPSLIQPHGLLIVITEPDLRIAQVSANSFEFLGIAIADLLDRPLADFTGKELIKAIQGCLDRDFEYPNPLRVGFYGLAEHLPRAFNTIVHRAPTGEIVLELEPWEALGGIDFFQFYQQIKHNLAKIQTAQNLLALCDLVVQEVQALTGFDRVMVYRFNEHGDGTVIAETKQPHLESFLGLHYPDSDIPKQAKHLYTLNWLRLIPDVNYQPTALVSHKQSPETKSSSEKAPLDMSYCALRSVSPIHIEYLQNMGVTASMSVSLIQNKKLWGLIACHHYTPKFIPYETRTICEFLGQLMSTELANKEANKDLDYKLYLKTIQRGFLERLTKATGFVEELDHDHEALLALTGAQGAAICDGNRLILVGTTPEIAIVKSLLTWLENRFDQDFFVTDALSSLYPEMTAYQAIASGLMAMAISKVQNRYVLWFRPEQEQTVTWAGDRDKATQIDEDGSVTMLPRQSFAAWKEIVRGKSNPWLPCELDSAIELRQAIVDIVLRLAHELAIINSDLERTNSELDSFAYIASHDLKEPLRGIHNYATFLLEDYGEILKGDGTEKLNTLVKLTKRMESLIESLLKFSRLGRQELQMEPLDLNQSLRTVMEIFAMNPQWQNCKIQITRSLPMVRGDRLLIEEIFINLITNAFKYNENPEKLAEIGWLENGTTPDLVMLYVRDNGIGIREKHLKSIFQIFKRLNAPNKYGGGTGAGLTIVRKIVEQHKGSIQVQSTYGQGTTMSFTLPANALNLP</sequence>
<dbReference type="InterPro" id="IPR029016">
    <property type="entry name" value="GAF-like_dom_sf"/>
</dbReference>
<evidence type="ECO:0000256" key="2">
    <source>
        <dbReference type="ARBA" id="ARBA00006402"/>
    </source>
</evidence>
<evidence type="ECO:0000256" key="10">
    <source>
        <dbReference type="ARBA" id="ARBA00023012"/>
    </source>
</evidence>
<dbReference type="Gene3D" id="3.30.450.270">
    <property type="match status" value="1"/>
</dbReference>
<dbReference type="Pfam" id="PF02518">
    <property type="entry name" value="HATPase_c"/>
    <property type="match status" value="1"/>
</dbReference>
<keyword evidence="5" id="KW-0597">Phosphoprotein</keyword>
<evidence type="ECO:0000256" key="6">
    <source>
        <dbReference type="ARBA" id="ARBA00022606"/>
    </source>
</evidence>
<evidence type="ECO:0000313" key="15">
    <source>
        <dbReference type="Proteomes" id="UP000642094"/>
    </source>
</evidence>